<dbReference type="eggNOG" id="COG1196">
    <property type="taxonomic scope" value="Bacteria"/>
</dbReference>
<dbReference type="PANTHER" id="PTHR34987">
    <property type="entry name" value="C, PUTATIVE (AFU_ORTHOLOGUE AFUA_3G02880)-RELATED"/>
    <property type="match status" value="1"/>
</dbReference>
<gene>
    <name evidence="5" type="ORF">CLOSTMETH_00810</name>
</gene>
<feature type="transmembrane region" description="Helical" evidence="2">
    <location>
        <begin position="1961"/>
        <end position="1978"/>
    </location>
</feature>
<dbReference type="STRING" id="537013.CLOSTMETH_00810"/>
<protein>
    <submittedName>
        <fullName evidence="5">F5/8 type C domain protein</fullName>
    </submittedName>
</protein>
<dbReference type="PROSITE" id="PS50022">
    <property type="entry name" value="FA58C_3"/>
    <property type="match status" value="2"/>
</dbReference>
<dbReference type="Pfam" id="PF07554">
    <property type="entry name" value="FIVAR"/>
    <property type="match status" value="2"/>
</dbReference>
<dbReference type="EMBL" id="ACEC01000032">
    <property type="protein sequence ID" value="EEG31500.1"/>
    <property type="molecule type" value="Genomic_DNA"/>
</dbReference>
<dbReference type="Pfam" id="PF17390">
    <property type="entry name" value="Bac_rhamnosid_C"/>
    <property type="match status" value="1"/>
</dbReference>
<dbReference type="GO" id="GO:0005975">
    <property type="term" value="P:carbohydrate metabolic process"/>
    <property type="evidence" value="ECO:0007669"/>
    <property type="project" value="InterPro"/>
</dbReference>
<dbReference type="Gene3D" id="1.50.10.10">
    <property type="match status" value="1"/>
</dbReference>
<dbReference type="InterPro" id="IPR008928">
    <property type="entry name" value="6-hairpin_glycosidase_sf"/>
</dbReference>
<evidence type="ECO:0000256" key="2">
    <source>
        <dbReference type="SAM" id="Phobius"/>
    </source>
</evidence>
<dbReference type="Pfam" id="PF00754">
    <property type="entry name" value="F5_F8_type_C"/>
    <property type="match status" value="3"/>
</dbReference>
<dbReference type="InterPro" id="IPR008979">
    <property type="entry name" value="Galactose-bd-like_sf"/>
</dbReference>
<keyword evidence="1" id="KW-0326">Glycosidase</keyword>
<dbReference type="Gene3D" id="2.60.120.260">
    <property type="entry name" value="Galactose-binding domain-like"/>
    <property type="match status" value="4"/>
</dbReference>
<feature type="domain" description="F5/8 type C" evidence="4">
    <location>
        <begin position="952"/>
        <end position="1118"/>
    </location>
</feature>
<dbReference type="InterPro" id="IPR035396">
    <property type="entry name" value="Bac_rhamnosid6H"/>
</dbReference>
<dbReference type="eggNOG" id="COG3408">
    <property type="taxonomic scope" value="Bacteria"/>
</dbReference>
<feature type="chain" id="PRO_5002896038" evidence="3">
    <location>
        <begin position="29"/>
        <end position="1982"/>
    </location>
</feature>
<reference evidence="5 6" key="1">
    <citation type="submission" date="2009-01" db="EMBL/GenBank/DDBJ databases">
        <authorList>
            <person name="Fulton L."/>
            <person name="Clifton S."/>
            <person name="Fulton B."/>
            <person name="Xu J."/>
            <person name="Minx P."/>
            <person name="Pepin K.H."/>
            <person name="Johnson M."/>
            <person name="Bhonagiri V."/>
            <person name="Nash W.E."/>
            <person name="Mardis E.R."/>
            <person name="Wilson R.K."/>
        </authorList>
    </citation>
    <scope>NUCLEOTIDE SEQUENCE [LARGE SCALE GENOMIC DNA]</scope>
    <source>
        <strain evidence="5 6">DSM 5476</strain>
    </source>
</reference>
<proteinExistence type="predicted"/>
<dbReference type="NCBIfam" id="TIGR01167">
    <property type="entry name" value="LPXTG_anchor"/>
    <property type="match status" value="1"/>
</dbReference>
<keyword evidence="2" id="KW-0812">Transmembrane</keyword>
<name>C0EAF5_9FIRM</name>
<feature type="signal peptide" evidence="3">
    <location>
        <begin position="1"/>
        <end position="28"/>
    </location>
</feature>
<dbReference type="HOGENOM" id="CLU_233660_0_0_9"/>
<dbReference type="GO" id="GO:0016798">
    <property type="term" value="F:hydrolase activity, acting on glycosyl bonds"/>
    <property type="evidence" value="ECO:0007669"/>
    <property type="project" value="UniProtKB-KW"/>
</dbReference>
<dbReference type="Pfam" id="PF08531">
    <property type="entry name" value="Bac_rhamnosid_N"/>
    <property type="match status" value="1"/>
</dbReference>
<dbReference type="PANTHER" id="PTHR34987:SF2">
    <property type="entry name" value="B, PUTATIVE (AFU_ORTHOLOGUE AFUA_7G05040)-RELATED"/>
    <property type="match status" value="1"/>
</dbReference>
<keyword evidence="6" id="KW-1185">Reference proteome</keyword>
<organism evidence="5 6">
    <name type="scientific">[Clostridium] methylpentosum DSM 5476</name>
    <dbReference type="NCBI Taxonomy" id="537013"/>
    <lineage>
        <taxon>Bacteria</taxon>
        <taxon>Bacillati</taxon>
        <taxon>Bacillota</taxon>
        <taxon>Clostridia</taxon>
        <taxon>Eubacteriales</taxon>
        <taxon>Oscillospiraceae</taxon>
        <taxon>Oscillospiraceae incertae sedis</taxon>
    </lineage>
</organism>
<dbReference type="SUPFAM" id="SSF48208">
    <property type="entry name" value="Six-hairpin glycosidases"/>
    <property type="match status" value="1"/>
</dbReference>
<evidence type="ECO:0000313" key="6">
    <source>
        <dbReference type="Proteomes" id="UP000003340"/>
    </source>
</evidence>
<dbReference type="Proteomes" id="UP000003340">
    <property type="component" value="Unassembled WGS sequence"/>
</dbReference>
<dbReference type="InterPro" id="IPR044060">
    <property type="entry name" value="Bacterial_rp_domain"/>
</dbReference>
<dbReference type="InterPro" id="IPR000421">
    <property type="entry name" value="FA58C"/>
</dbReference>
<evidence type="ECO:0000256" key="1">
    <source>
        <dbReference type="ARBA" id="ARBA00023295"/>
    </source>
</evidence>
<keyword evidence="3" id="KW-0732">Signal</keyword>
<comment type="caution">
    <text evidence="5">The sequence shown here is derived from an EMBL/GenBank/DDBJ whole genome shotgun (WGS) entry which is preliminary data.</text>
</comment>
<evidence type="ECO:0000259" key="4">
    <source>
        <dbReference type="PROSITE" id="PS50022"/>
    </source>
</evidence>
<dbReference type="SUPFAM" id="SSF49785">
    <property type="entry name" value="Galactose-binding domain-like"/>
    <property type="match status" value="4"/>
</dbReference>
<dbReference type="Gene3D" id="2.60.420.10">
    <property type="entry name" value="Maltose phosphorylase, domain 3"/>
    <property type="match status" value="1"/>
</dbReference>
<keyword evidence="2" id="KW-1133">Transmembrane helix</keyword>
<sequence length="1982" mass="217875">MKFTKRLASLLVVLCLLCSPVLSSLASAAQDAAQEEQEPVSTWDAQWIWDKDNSTRYDTWMNFRKTVELDEVPEQVTARIAVDSRYWLYINGEMVVFEGALKRGPTPEDSYYDSVDITQYLHTGTNTIAVQVWYWGRRDGVRSYSNVDSGQGGFLFEAELGANCLKSDSSWKVKMDPAHLRDTVYPQPNYRIPESNIMYDARLADENWTQPGFDDSDWANATEYGQAPCAPWNQLYERSIPLLKDFGLKEYENMDDYRNYTTTAQETLTMKIPYNAQMTPYLKVEAPAGLEIQMTTENTGIGAVRSTYITKEGEQEFEALGWFNGENVNYRIPAGVKVISLQYRESGYNTEFEGSFSSDNEFYNKLWEMSLRTLYVTMRDNYMDCPDRERAQWWGDVTNEMMMMMYALDEQSYQLYEKGLTSKLGFLDENTNVLQTVVPIQGDYFELPMQELAGVCGYWEYYLYTGKTDILEMMYEPSKNYLNLWEMGDNGLVIHRGGSWDWPDWGSNSDVPALENAWYYKALTAVKQMAQELGHDEDIPAMEERLLSIQMNYNSFWTEDGFKSTNQARPDDRANAVALLAGLVDKSQYPAVREVLNTVENASPYMEKYVLDALCEMGYMEDAQDRMVRRYTPMVNDNYSTLWEVWDKNGGTRNHAWSGGPLISMSKYMAGVAPLSAGYDSYQVKPDLGELNQASVSVPSVKGDIVVDITRDPEAKTLSMNLVSPAETQAVVAVPRFAGENMRVTVGGTVVFENGAAAGTVDGFTYTSNDANYIYFNAAPGTWEITADVLADGTESEYALNITGSAGGQVLVDGTAVDLPYSQTVPAGTEVTVQAVPDSKYDFAGWSGSIGSNDDLLTLKVNNNLTLNAGFSLKPVKEYSRIVLSNPDNADVKVEYDGRTYSLPASIVVKNGQKATLKAVDGENFRFMNWEGDRFSANRTIDLSMEDDVNLSLNTAYAALTNVALGATVTTTDSMEAAPTWSRNNLTDGNVDSKYTTNIIKNVGENGDISDSPQDLTFDFGSAKSFDTVTIYPRTDASTADGKTPNFPKEFLVQVSDDGANYTDAKHVVVEQNPEGQAQTFDVGSQKARFMRIRVLRLGDLAGDEGVANAYRIQLNEIMAYSRAVDPSQEYTLTLKKSGSGSAVVLGNDEEMPMTKSYPAGSVVAIEAVPDDMNQFTGWSGSVSTPDRLMYVVMNQDISLTASFKSLTNDTTNENLALNRKVNTNDSYNGSGWDSSYLTDGQFDCSTTPKGYTSNPYPTQTPANPISVEIDLGRITTLNQVVLYPRRDVSSVDGEGTSPNYPDTFKIQVKGEDGEYRDVYSVEGADNPNNQPVTYNFDSQSARYVRLYVTKLGKPIAGENQMYVQLEEMEVYNNYRNPENIARGKEVTSNQPYIAAPSWTYENLVDGKLTSEGKDSPSGIKGFTTNGSSNRDVSANPFWVQVNFGAVNKLNYVELYPRTDVEAIEKGSGVTANFPEDFTIQTSTNGKDFTVVYTATGVQNQRGPYVCEFDTVEAQYVRVVVTKLGYPTWDEGSTAAGTSRLQLAELRAGNVSNDPPKMGDIKIETDGASTALTVGEQLPISAVVTPSSLSDNSVYWTIEDSDGTPSEVADLLNTDTETPTIVARSAGKAYVVARFANGLPATAILSIEVKDKPAIDTDKSILKYVLDYAQAQIDAGRTEHLIPLVQAKFTGAFEHATNVYGDPTVTQQEVDEAWVLLMNAIHMLDFQKGDKEALIASITAAQGLDLDLYGNSQADKDAVTAALKAAIVVRDDENALQGEIDAAREALDAAVAKLVLKNTSVLEAAIRVAETYDLSLYIEAGQAEFVTALKAANDVLADKASTQEEIDQAADDLLIAMMNLRYKADKSILEKVVAAVANIDLSGYTSESVDWFNRALDAANSLLSDQNLEATDENNAAIQAAADELEAAYKALTPLRAADLEGDAAVTASGGTAKTGDANTAAAAAAMLLLAGAAFVLTKKQK</sequence>
<dbReference type="Pfam" id="PF18998">
    <property type="entry name" value="Flg_new_2"/>
    <property type="match status" value="2"/>
</dbReference>
<keyword evidence="2" id="KW-0472">Membrane</keyword>
<keyword evidence="1" id="KW-0378">Hydrolase</keyword>
<accession>C0EAF5</accession>
<evidence type="ECO:0000313" key="5">
    <source>
        <dbReference type="EMBL" id="EEG31500.1"/>
    </source>
</evidence>
<feature type="domain" description="F5/8 type C" evidence="4">
    <location>
        <begin position="1193"/>
        <end position="1374"/>
    </location>
</feature>
<dbReference type="InterPro" id="IPR035398">
    <property type="entry name" value="Bac_rhamnosid_C"/>
</dbReference>
<dbReference type="Gene3D" id="2.60.40.1080">
    <property type="match status" value="1"/>
</dbReference>
<dbReference type="Pfam" id="PF17389">
    <property type="entry name" value="Bac_rhamnosid6H"/>
    <property type="match status" value="1"/>
</dbReference>
<dbReference type="InterPro" id="IPR013737">
    <property type="entry name" value="Bac_rhamnosid_N"/>
</dbReference>
<dbReference type="Gene3D" id="1.20.1270.90">
    <property type="entry name" value="AF1782-like"/>
    <property type="match status" value="3"/>
</dbReference>
<reference evidence="5 6" key="2">
    <citation type="submission" date="2009-02" db="EMBL/GenBank/DDBJ databases">
        <title>Draft genome sequence of Clostridium methylpentosum (DSM 5476).</title>
        <authorList>
            <person name="Sudarsanam P."/>
            <person name="Ley R."/>
            <person name="Guruge J."/>
            <person name="Turnbaugh P.J."/>
            <person name="Mahowald M."/>
            <person name="Liep D."/>
            <person name="Gordon J."/>
        </authorList>
    </citation>
    <scope>NUCLEOTIDE SEQUENCE [LARGE SCALE GENOMIC DNA]</scope>
    <source>
        <strain evidence="5 6">DSM 5476</strain>
    </source>
</reference>
<dbReference type="eggNOG" id="COG3387">
    <property type="taxonomic scope" value="Bacteria"/>
</dbReference>
<evidence type="ECO:0000256" key="3">
    <source>
        <dbReference type="SAM" id="SignalP"/>
    </source>
</evidence>
<dbReference type="InterPro" id="IPR012341">
    <property type="entry name" value="6hp_glycosidase-like_sf"/>
</dbReference>